<proteinExistence type="predicted"/>
<protein>
    <submittedName>
        <fullName evidence="6">Helix-turn-helix transcriptional regulator</fullName>
    </submittedName>
</protein>
<feature type="transmembrane region" description="Helical" evidence="4">
    <location>
        <begin position="12"/>
        <end position="31"/>
    </location>
</feature>
<dbReference type="InterPro" id="IPR009057">
    <property type="entry name" value="Homeodomain-like_sf"/>
</dbReference>
<name>A0A9X1TL76_9BACT</name>
<dbReference type="Gene3D" id="1.10.10.60">
    <property type="entry name" value="Homeodomain-like"/>
    <property type="match status" value="2"/>
</dbReference>
<dbReference type="InterPro" id="IPR020449">
    <property type="entry name" value="Tscrpt_reg_AraC-type_HTH"/>
</dbReference>
<reference evidence="6" key="1">
    <citation type="submission" date="2021-12" db="EMBL/GenBank/DDBJ databases">
        <title>Novel species in genus Dyadobacter.</title>
        <authorList>
            <person name="Ma C."/>
        </authorList>
    </citation>
    <scope>NUCLEOTIDE SEQUENCE</scope>
    <source>
        <strain evidence="6">LJ419</strain>
    </source>
</reference>
<gene>
    <name evidence="6" type="ORF">LXM26_10465</name>
</gene>
<dbReference type="Pfam" id="PF12833">
    <property type="entry name" value="HTH_18"/>
    <property type="match status" value="1"/>
</dbReference>
<dbReference type="SUPFAM" id="SSF46689">
    <property type="entry name" value="Homeodomain-like"/>
    <property type="match status" value="1"/>
</dbReference>
<keyword evidence="4" id="KW-0812">Transmembrane</keyword>
<feature type="transmembrane region" description="Helical" evidence="4">
    <location>
        <begin position="232"/>
        <end position="249"/>
    </location>
</feature>
<sequence>MTPATLPVRADLFSVFILLGFVQGLILAYFFLSHSGGDKRPNLFLGGLILGMAILLGDVWLGYTNYMFRVLWLVDFSEPINLLLAPLAFLYIKISITQREEKANWLHLLPAIIYFLYMCVLIYPQGNAYKYNCNISAYHPEMEMMVSNRYGSDWMFFLKDRITDLTALSMVMYNLAGLYFLGNAFKKERLSFFTREKSALSWYRNFHLELTALVIIYLIVRLSFPHDLGDHIIAAFIAFIIYATSFTVLRRSLFFQDNNVRSARKYEKSSLTQEIRFTTLKKLDDLMNSEKVFLDPGFSLPMLAKRLGISTHHLSQILNEELGQSFFDFVANYRINEAQKLLRDEGSNFIKIEEIAQMVGYNSKSAFNTSFRKLTGYTPSEFKKNAVK</sequence>
<accession>A0A9X1TL76</accession>
<dbReference type="AlphaFoldDB" id="A0A9X1TL76"/>
<evidence type="ECO:0000256" key="3">
    <source>
        <dbReference type="ARBA" id="ARBA00023163"/>
    </source>
</evidence>
<dbReference type="PRINTS" id="PR00032">
    <property type="entry name" value="HTHARAC"/>
</dbReference>
<dbReference type="InterPro" id="IPR018060">
    <property type="entry name" value="HTH_AraC"/>
</dbReference>
<dbReference type="GO" id="GO:0003700">
    <property type="term" value="F:DNA-binding transcription factor activity"/>
    <property type="evidence" value="ECO:0007669"/>
    <property type="project" value="InterPro"/>
</dbReference>
<evidence type="ECO:0000313" key="6">
    <source>
        <dbReference type="EMBL" id="MCF0061918.1"/>
    </source>
</evidence>
<feature type="transmembrane region" description="Helical" evidence="4">
    <location>
        <begin position="43"/>
        <end position="63"/>
    </location>
</feature>
<evidence type="ECO:0000259" key="5">
    <source>
        <dbReference type="PROSITE" id="PS01124"/>
    </source>
</evidence>
<keyword evidence="4" id="KW-1133">Transmembrane helix</keyword>
<organism evidence="6 7">
    <name type="scientific">Dyadobacter chenwenxiniae</name>
    <dbReference type="NCBI Taxonomy" id="2906456"/>
    <lineage>
        <taxon>Bacteria</taxon>
        <taxon>Pseudomonadati</taxon>
        <taxon>Bacteroidota</taxon>
        <taxon>Cytophagia</taxon>
        <taxon>Cytophagales</taxon>
        <taxon>Spirosomataceae</taxon>
        <taxon>Dyadobacter</taxon>
    </lineage>
</organism>
<feature type="domain" description="HTH araC/xylS-type" evidence="5">
    <location>
        <begin position="284"/>
        <end position="385"/>
    </location>
</feature>
<keyword evidence="2" id="KW-0238">DNA-binding</keyword>
<dbReference type="EMBL" id="JAJTTC010000001">
    <property type="protein sequence ID" value="MCF0061918.1"/>
    <property type="molecule type" value="Genomic_DNA"/>
</dbReference>
<dbReference type="PANTHER" id="PTHR43280">
    <property type="entry name" value="ARAC-FAMILY TRANSCRIPTIONAL REGULATOR"/>
    <property type="match status" value="1"/>
</dbReference>
<evidence type="ECO:0000313" key="7">
    <source>
        <dbReference type="Proteomes" id="UP001139000"/>
    </source>
</evidence>
<dbReference type="SMART" id="SM00342">
    <property type="entry name" value="HTH_ARAC"/>
    <property type="match status" value="1"/>
</dbReference>
<evidence type="ECO:0000256" key="1">
    <source>
        <dbReference type="ARBA" id="ARBA00023015"/>
    </source>
</evidence>
<comment type="caution">
    <text evidence="6">The sequence shown here is derived from an EMBL/GenBank/DDBJ whole genome shotgun (WGS) entry which is preliminary data.</text>
</comment>
<dbReference type="PROSITE" id="PS01124">
    <property type="entry name" value="HTH_ARAC_FAMILY_2"/>
    <property type="match status" value="1"/>
</dbReference>
<feature type="transmembrane region" description="Helical" evidence="4">
    <location>
        <begin position="202"/>
        <end position="220"/>
    </location>
</feature>
<evidence type="ECO:0000256" key="2">
    <source>
        <dbReference type="ARBA" id="ARBA00023125"/>
    </source>
</evidence>
<keyword evidence="7" id="KW-1185">Reference proteome</keyword>
<feature type="transmembrane region" description="Helical" evidence="4">
    <location>
        <begin position="104"/>
        <end position="123"/>
    </location>
</feature>
<dbReference type="Proteomes" id="UP001139000">
    <property type="component" value="Unassembled WGS sequence"/>
</dbReference>
<dbReference type="RefSeq" id="WP_234655155.1">
    <property type="nucleotide sequence ID" value="NZ_CP094997.1"/>
</dbReference>
<dbReference type="PANTHER" id="PTHR43280:SF29">
    <property type="entry name" value="ARAC-FAMILY TRANSCRIPTIONAL REGULATOR"/>
    <property type="match status" value="1"/>
</dbReference>
<dbReference type="InterPro" id="IPR018062">
    <property type="entry name" value="HTH_AraC-typ_CS"/>
</dbReference>
<evidence type="ECO:0000256" key="4">
    <source>
        <dbReference type="SAM" id="Phobius"/>
    </source>
</evidence>
<keyword evidence="1" id="KW-0805">Transcription regulation</keyword>
<dbReference type="GO" id="GO:0043565">
    <property type="term" value="F:sequence-specific DNA binding"/>
    <property type="evidence" value="ECO:0007669"/>
    <property type="project" value="InterPro"/>
</dbReference>
<keyword evidence="4" id="KW-0472">Membrane</keyword>
<feature type="transmembrane region" description="Helical" evidence="4">
    <location>
        <begin position="69"/>
        <end position="92"/>
    </location>
</feature>
<keyword evidence="3" id="KW-0804">Transcription</keyword>
<feature type="transmembrane region" description="Helical" evidence="4">
    <location>
        <begin position="162"/>
        <end position="181"/>
    </location>
</feature>
<dbReference type="PROSITE" id="PS00041">
    <property type="entry name" value="HTH_ARAC_FAMILY_1"/>
    <property type="match status" value="1"/>
</dbReference>